<protein>
    <recommendedName>
        <fullName evidence="5">PNPLA domain-containing protein</fullName>
    </recommendedName>
</protein>
<name>A0A090S2U1_9VIBR</name>
<dbReference type="PANTHER" id="PTHR14226">
    <property type="entry name" value="NEUROPATHY TARGET ESTERASE/SWISS CHEESE D.MELANOGASTER"/>
    <property type="match status" value="1"/>
</dbReference>
<organism evidence="6 7">
    <name type="scientific">Vibrio maritimus</name>
    <dbReference type="NCBI Taxonomy" id="990268"/>
    <lineage>
        <taxon>Bacteria</taxon>
        <taxon>Pseudomonadati</taxon>
        <taxon>Pseudomonadota</taxon>
        <taxon>Gammaproteobacteria</taxon>
        <taxon>Vibrionales</taxon>
        <taxon>Vibrionaceae</taxon>
        <taxon>Vibrio</taxon>
    </lineage>
</organism>
<feature type="active site" description="Nucleophile" evidence="4">
    <location>
        <position position="50"/>
    </location>
</feature>
<dbReference type="STRING" id="990268.JCM19235_1836"/>
<feature type="short sequence motif" description="GXGXXG" evidence="4">
    <location>
        <begin position="20"/>
        <end position="25"/>
    </location>
</feature>
<gene>
    <name evidence="6" type="ORF">JCM19235_1836</name>
</gene>
<dbReference type="InterPro" id="IPR016035">
    <property type="entry name" value="Acyl_Trfase/lysoPLipase"/>
</dbReference>
<evidence type="ECO:0000256" key="4">
    <source>
        <dbReference type="PROSITE-ProRule" id="PRU01161"/>
    </source>
</evidence>
<dbReference type="GO" id="GO:0016787">
    <property type="term" value="F:hydrolase activity"/>
    <property type="evidence" value="ECO:0007669"/>
    <property type="project" value="UniProtKB-UniRule"/>
</dbReference>
<dbReference type="GO" id="GO:0016042">
    <property type="term" value="P:lipid catabolic process"/>
    <property type="evidence" value="ECO:0007669"/>
    <property type="project" value="UniProtKB-UniRule"/>
</dbReference>
<keyword evidence="7" id="KW-1185">Reference proteome</keyword>
<evidence type="ECO:0000259" key="5">
    <source>
        <dbReference type="PROSITE" id="PS51635"/>
    </source>
</evidence>
<dbReference type="AlphaFoldDB" id="A0A090S2U1"/>
<dbReference type="OrthoDB" id="9802424at2"/>
<dbReference type="InterPro" id="IPR002641">
    <property type="entry name" value="PNPLA_dom"/>
</dbReference>
<dbReference type="InterPro" id="IPR050301">
    <property type="entry name" value="NTE"/>
</dbReference>
<dbReference type="PANTHER" id="PTHR14226:SF25">
    <property type="entry name" value="PHOSPHOESTERASE"/>
    <property type="match status" value="1"/>
</dbReference>
<accession>A0A090S2U1</accession>
<dbReference type="Pfam" id="PF01734">
    <property type="entry name" value="Patatin"/>
    <property type="match status" value="1"/>
</dbReference>
<dbReference type="InterPro" id="IPR045943">
    <property type="entry name" value="DUF6363"/>
</dbReference>
<proteinExistence type="predicted"/>
<dbReference type="PROSITE" id="PS51635">
    <property type="entry name" value="PNPLA"/>
    <property type="match status" value="1"/>
</dbReference>
<dbReference type="Proteomes" id="UP000029228">
    <property type="component" value="Unassembled WGS sequence"/>
</dbReference>
<keyword evidence="3 4" id="KW-0443">Lipid metabolism</keyword>
<evidence type="ECO:0000313" key="6">
    <source>
        <dbReference type="EMBL" id="GAL22010.1"/>
    </source>
</evidence>
<dbReference type="InterPro" id="IPR037483">
    <property type="entry name" value="YjjU-like"/>
</dbReference>
<feature type="short sequence motif" description="GXSXG" evidence="4">
    <location>
        <begin position="48"/>
        <end position="52"/>
    </location>
</feature>
<dbReference type="SUPFAM" id="SSF52151">
    <property type="entry name" value="FabD/lysophospholipase-like"/>
    <property type="match status" value="1"/>
</dbReference>
<reference evidence="6 7" key="1">
    <citation type="submission" date="2014-09" db="EMBL/GenBank/DDBJ databases">
        <title>Vibrio maritimus JCM 19235. (C45) whole genome shotgun sequence.</title>
        <authorList>
            <person name="Sawabe T."/>
            <person name="Meirelles P."/>
            <person name="Nakanishi M."/>
            <person name="Sayaka M."/>
            <person name="Hattori M."/>
            <person name="Ohkuma M."/>
        </authorList>
    </citation>
    <scope>NUCLEOTIDE SEQUENCE [LARGE SCALE GENOMIC DNA]</scope>
    <source>
        <strain evidence="7">JCM19235</strain>
    </source>
</reference>
<dbReference type="Gene3D" id="3.40.1090.10">
    <property type="entry name" value="Cytosolic phospholipase A2 catalytic domain"/>
    <property type="match status" value="2"/>
</dbReference>
<evidence type="ECO:0000256" key="2">
    <source>
        <dbReference type="ARBA" id="ARBA00022963"/>
    </source>
</evidence>
<evidence type="ECO:0000256" key="3">
    <source>
        <dbReference type="ARBA" id="ARBA00023098"/>
    </source>
</evidence>
<dbReference type="EMBL" id="BBMR01000010">
    <property type="protein sequence ID" value="GAL22010.1"/>
    <property type="molecule type" value="Genomic_DNA"/>
</dbReference>
<dbReference type="Pfam" id="PF19890">
    <property type="entry name" value="DUF6363"/>
    <property type="match status" value="1"/>
</dbReference>
<evidence type="ECO:0000313" key="7">
    <source>
        <dbReference type="Proteomes" id="UP000029228"/>
    </source>
</evidence>
<feature type="domain" description="PNPLA" evidence="5">
    <location>
        <begin position="16"/>
        <end position="186"/>
    </location>
</feature>
<evidence type="ECO:0000256" key="1">
    <source>
        <dbReference type="ARBA" id="ARBA00022801"/>
    </source>
</evidence>
<feature type="active site" description="Proton acceptor" evidence="4">
    <location>
        <position position="173"/>
    </location>
</feature>
<comment type="caution">
    <text evidence="6">The sequence shown here is derived from an EMBL/GenBank/DDBJ whole genome shotgun (WGS) entry which is preliminary data.</text>
</comment>
<dbReference type="CDD" id="cd07208">
    <property type="entry name" value="Pat_hypo_Ecoli_yjju_like"/>
    <property type="match status" value="1"/>
</dbReference>
<keyword evidence="2 4" id="KW-0442">Lipid degradation</keyword>
<sequence length="384" mass="43994">MVEGLSVFNQKDKYSLIVQGGGQKGAFASGVLDKFIDAGFDPFSLYIGTSAGALNVSSFVTKQRGIGLDFILNYTTRERFFDMNKFLQKQQPMDLDWAFDFVNSGEFPLDLSLGKQNLGDDKVALACITDVEELKDYYYPIFADNWFDVLRATCAIPMLYYHDIEFDGKKWVDGGVSATIPVEESYRRGINNMVVISTIPKPKESLTLPTPVRESLDKWKKELEEGLETHIRHLKVSGTKEKLTEFQKQFSEKVADMKADYQRLTGPRLESYRDQYKLMTADKLNLKQWIQDKEKLARLIDIQNKRTPFSRSSTSHLDMLVSHYANHAEVEQFLLSPPDDVNLWHIQPERELSSKGLLSQKDQILEDYEHGIAIAAEFLAKHHR</sequence>
<feature type="short sequence motif" description="DGA/G" evidence="4">
    <location>
        <begin position="173"/>
        <end position="175"/>
    </location>
</feature>
<keyword evidence="1 4" id="KW-0378">Hydrolase</keyword>